<evidence type="ECO:0000313" key="2">
    <source>
        <dbReference type="EMBL" id="KIJ37299.1"/>
    </source>
</evidence>
<dbReference type="Proteomes" id="UP000054279">
    <property type="component" value="Unassembled WGS sequence"/>
</dbReference>
<protein>
    <submittedName>
        <fullName evidence="2">Uncharacterized protein</fullName>
    </submittedName>
</protein>
<name>A0A0C9UR94_SPHS4</name>
<gene>
    <name evidence="1" type="ORF">M422DRAFT_260244</name>
    <name evidence="2" type="ORF">M422DRAFT_260246</name>
</gene>
<evidence type="ECO:0000313" key="1">
    <source>
        <dbReference type="EMBL" id="KIJ37297.1"/>
    </source>
</evidence>
<evidence type="ECO:0000313" key="3">
    <source>
        <dbReference type="Proteomes" id="UP000054279"/>
    </source>
</evidence>
<organism evidence="2 3">
    <name type="scientific">Sphaerobolus stellatus (strain SS14)</name>
    <dbReference type="NCBI Taxonomy" id="990650"/>
    <lineage>
        <taxon>Eukaryota</taxon>
        <taxon>Fungi</taxon>
        <taxon>Dikarya</taxon>
        <taxon>Basidiomycota</taxon>
        <taxon>Agaricomycotina</taxon>
        <taxon>Agaricomycetes</taxon>
        <taxon>Phallomycetidae</taxon>
        <taxon>Geastrales</taxon>
        <taxon>Sphaerobolaceae</taxon>
        <taxon>Sphaerobolus</taxon>
    </lineage>
</organism>
<reference evidence="2 3" key="1">
    <citation type="submission" date="2014-06" db="EMBL/GenBank/DDBJ databases">
        <title>Evolutionary Origins and Diversification of the Mycorrhizal Mutualists.</title>
        <authorList>
            <consortium name="DOE Joint Genome Institute"/>
            <consortium name="Mycorrhizal Genomics Consortium"/>
            <person name="Kohler A."/>
            <person name="Kuo A."/>
            <person name="Nagy L.G."/>
            <person name="Floudas D."/>
            <person name="Copeland A."/>
            <person name="Barry K.W."/>
            <person name="Cichocki N."/>
            <person name="Veneault-Fourrey C."/>
            <person name="LaButti K."/>
            <person name="Lindquist E.A."/>
            <person name="Lipzen A."/>
            <person name="Lundell T."/>
            <person name="Morin E."/>
            <person name="Murat C."/>
            <person name="Riley R."/>
            <person name="Ohm R."/>
            <person name="Sun H."/>
            <person name="Tunlid A."/>
            <person name="Henrissat B."/>
            <person name="Grigoriev I.V."/>
            <person name="Hibbett D.S."/>
            <person name="Martin F."/>
        </authorList>
    </citation>
    <scope>NUCLEOTIDE SEQUENCE [LARGE SCALE GENOMIC DNA]</scope>
    <source>
        <strain evidence="2 3">SS14</strain>
    </source>
</reference>
<dbReference type="HOGENOM" id="CLU_2251793_0_0_1"/>
<sequence length="104" mass="11661">MHDVVVKFDFILWESTLVKTVEEVGDEKPLEIHVGNGVDAFGFARSQRKLSYKVSPALKSQLQTVHRSSHMEQKFQHSRVFQSAVSALSSLSQVSVGFMLPTLD</sequence>
<proteinExistence type="predicted"/>
<dbReference type="AlphaFoldDB" id="A0A0C9UR94"/>
<accession>A0A0C9UR94</accession>
<dbReference type="EMBL" id="KN837170">
    <property type="protein sequence ID" value="KIJ37297.1"/>
    <property type="molecule type" value="Genomic_DNA"/>
</dbReference>
<keyword evidence="3" id="KW-1185">Reference proteome</keyword>
<dbReference type="EMBL" id="KN837170">
    <property type="protein sequence ID" value="KIJ37299.1"/>
    <property type="molecule type" value="Genomic_DNA"/>
</dbReference>